<dbReference type="Proteomes" id="UP001431209">
    <property type="component" value="Unassembled WGS sequence"/>
</dbReference>
<comment type="caution">
    <text evidence="2">The sequence shown here is derived from an EMBL/GenBank/DDBJ whole genome shotgun (WGS) entry which is preliminary data.</text>
</comment>
<reference evidence="2 3" key="1">
    <citation type="submission" date="2024-03" db="EMBL/GenBank/DDBJ databases">
        <title>The Acrasis kona genome and developmental transcriptomes reveal deep origins of eukaryotic multicellular pathways.</title>
        <authorList>
            <person name="Sheikh S."/>
            <person name="Fu C.-J."/>
            <person name="Brown M.W."/>
            <person name="Baldauf S.L."/>
        </authorList>
    </citation>
    <scope>NUCLEOTIDE SEQUENCE [LARGE SCALE GENOMIC DNA]</scope>
    <source>
        <strain evidence="2 3">ATCC MYA-3509</strain>
    </source>
</reference>
<gene>
    <name evidence="2" type="ORF">AKO1_014216</name>
</gene>
<organism evidence="2 3">
    <name type="scientific">Acrasis kona</name>
    <dbReference type="NCBI Taxonomy" id="1008807"/>
    <lineage>
        <taxon>Eukaryota</taxon>
        <taxon>Discoba</taxon>
        <taxon>Heterolobosea</taxon>
        <taxon>Tetramitia</taxon>
        <taxon>Eutetramitia</taxon>
        <taxon>Acrasidae</taxon>
        <taxon>Acrasis</taxon>
    </lineage>
</organism>
<dbReference type="PANTHER" id="PTHR24637">
    <property type="entry name" value="COLLAGEN"/>
    <property type="match status" value="1"/>
</dbReference>
<protein>
    <submittedName>
        <fullName evidence="2">Uncharacterized protein</fullName>
    </submittedName>
</protein>
<dbReference type="AlphaFoldDB" id="A0AAW2Z0Q6"/>
<sequence>MNQQPQQLNRNAPENSQANLKEEVSRKRKRVHAAVAVGDIDEINIADTIIEEEKAKVKLVKLYHPELFEYYIGPAGRNGRDGEEGPIGPRGPKGPKGSKGEDGVDGVDGDAGPRGLPGKDGEDGVSGEILQRIESRLDRMDESLENLKTFMDESIIKLKTFTEEISKKQFEELKKVSQKLDFAGRYLLSEEPK</sequence>
<feature type="compositionally biased region" description="Polar residues" evidence="1">
    <location>
        <begin position="1"/>
        <end position="19"/>
    </location>
</feature>
<evidence type="ECO:0000256" key="1">
    <source>
        <dbReference type="SAM" id="MobiDB-lite"/>
    </source>
</evidence>
<name>A0AAW2Z0Q6_9EUKA</name>
<dbReference type="PANTHER" id="PTHR24637:SF421">
    <property type="entry name" value="CUTICLE COLLAGEN DPY-2"/>
    <property type="match status" value="1"/>
</dbReference>
<feature type="region of interest" description="Disordered" evidence="1">
    <location>
        <begin position="73"/>
        <end position="126"/>
    </location>
</feature>
<feature type="region of interest" description="Disordered" evidence="1">
    <location>
        <begin position="1"/>
        <end position="32"/>
    </location>
</feature>
<proteinExistence type="predicted"/>
<dbReference type="InterPro" id="IPR008160">
    <property type="entry name" value="Collagen"/>
</dbReference>
<dbReference type="EMBL" id="JAOPGA020000896">
    <property type="protein sequence ID" value="KAL0482832.1"/>
    <property type="molecule type" value="Genomic_DNA"/>
</dbReference>
<evidence type="ECO:0000313" key="2">
    <source>
        <dbReference type="EMBL" id="KAL0482832.1"/>
    </source>
</evidence>
<evidence type="ECO:0000313" key="3">
    <source>
        <dbReference type="Proteomes" id="UP001431209"/>
    </source>
</evidence>
<keyword evidence="3" id="KW-1185">Reference proteome</keyword>
<accession>A0AAW2Z0Q6</accession>
<dbReference type="Pfam" id="PF01391">
    <property type="entry name" value="Collagen"/>
    <property type="match status" value="1"/>
</dbReference>